<dbReference type="Proteomes" id="UP000001400">
    <property type="component" value="Chromosome"/>
</dbReference>
<gene>
    <name evidence="2" type="ordered locus">Aboo_1188</name>
</gene>
<evidence type="ECO:0000313" key="3">
    <source>
        <dbReference type="Proteomes" id="UP000001400"/>
    </source>
</evidence>
<keyword evidence="1" id="KW-0472">Membrane</keyword>
<evidence type="ECO:0000313" key="2">
    <source>
        <dbReference type="EMBL" id="ADD08997.1"/>
    </source>
</evidence>
<sequence>MIILSPQVATILSALLLIYIGIVVEKYYVSWSSVYANTLSFLIMLGSINMSFYVFLFLLGYTLLGYISVKLKWKRIFPLFGCKTYGSLVLVLTLGSEGYIFGIYSITSVLISWVSVAIMVHILGYLYVKHSRRRRSKW</sequence>
<feature type="transmembrane region" description="Helical" evidence="1">
    <location>
        <begin position="101"/>
        <end position="128"/>
    </location>
</feature>
<reference evidence="2" key="1">
    <citation type="submission" date="2010-02" db="EMBL/GenBank/DDBJ databases">
        <title>Complete sequence of Aciduliprofundum boonei T469.</title>
        <authorList>
            <consortium name="US DOE Joint Genome Institute"/>
            <person name="Lucas S."/>
            <person name="Copeland A."/>
            <person name="Lapidus A."/>
            <person name="Cheng J.-F."/>
            <person name="Bruce D."/>
            <person name="Goodwin L."/>
            <person name="Pitluck S."/>
            <person name="Saunders E."/>
            <person name="Detter J.C."/>
            <person name="Han C."/>
            <person name="Tapia R."/>
            <person name="Land M."/>
            <person name="Hauser L."/>
            <person name="Kyrpides N."/>
            <person name="Mikhailova N."/>
            <person name="Flores G."/>
            <person name="Reysenbach A.-L."/>
            <person name="Woyke T."/>
        </authorList>
    </citation>
    <scope>NUCLEOTIDE SEQUENCE</scope>
    <source>
        <strain evidence="2">T469</strain>
    </source>
</reference>
<organism evidence="2 3">
    <name type="scientific">Aciduliprofundum boonei (strain DSM 19572 / T469)</name>
    <dbReference type="NCBI Taxonomy" id="439481"/>
    <lineage>
        <taxon>Archaea</taxon>
        <taxon>Methanobacteriati</taxon>
        <taxon>Thermoplasmatota</taxon>
        <taxon>DHVE2 group</taxon>
        <taxon>Candidatus Aciduliprofundum</taxon>
    </lineage>
</organism>
<accession>D3TA68</accession>
<protein>
    <submittedName>
        <fullName evidence="2">Uncharacterized protein</fullName>
    </submittedName>
</protein>
<feature type="transmembrane region" description="Helical" evidence="1">
    <location>
        <begin position="76"/>
        <end position="95"/>
    </location>
</feature>
<dbReference type="AlphaFoldDB" id="D3TA68"/>
<name>D3TA68_ACIB4</name>
<dbReference type="GeneID" id="8828148"/>
<dbReference type="RefSeq" id="WP_012997359.1">
    <property type="nucleotide sequence ID" value="NC_013926.1"/>
</dbReference>
<feature type="transmembrane region" description="Helical" evidence="1">
    <location>
        <begin position="41"/>
        <end position="64"/>
    </location>
</feature>
<dbReference type="EMBL" id="CP001941">
    <property type="protein sequence ID" value="ADD08997.1"/>
    <property type="molecule type" value="Genomic_DNA"/>
</dbReference>
<dbReference type="OrthoDB" id="375960at2157"/>
<dbReference type="HOGENOM" id="CLU_1850508_0_0_2"/>
<feature type="transmembrane region" description="Helical" evidence="1">
    <location>
        <begin position="7"/>
        <end position="29"/>
    </location>
</feature>
<keyword evidence="1" id="KW-1133">Transmembrane helix</keyword>
<evidence type="ECO:0000256" key="1">
    <source>
        <dbReference type="SAM" id="Phobius"/>
    </source>
</evidence>
<keyword evidence="3" id="KW-1185">Reference proteome</keyword>
<dbReference type="KEGG" id="abi:Aboo_1188"/>
<proteinExistence type="predicted"/>
<keyword evidence="1" id="KW-0812">Transmembrane</keyword>